<dbReference type="PROSITE" id="PS50022">
    <property type="entry name" value="FA58C_3"/>
    <property type="match status" value="1"/>
</dbReference>
<dbReference type="Pfam" id="PF00754">
    <property type="entry name" value="F5_F8_type_C"/>
    <property type="match status" value="1"/>
</dbReference>
<gene>
    <name evidence="3" type="primary">LOC109463546</name>
</gene>
<dbReference type="Gene3D" id="2.60.120.260">
    <property type="entry name" value="Galactose-binding domain-like"/>
    <property type="match status" value="1"/>
</dbReference>
<dbReference type="RefSeq" id="XP_019615949.1">
    <property type="nucleotide sequence ID" value="XM_019760390.1"/>
</dbReference>
<dbReference type="InterPro" id="IPR000421">
    <property type="entry name" value="FA58C"/>
</dbReference>
<dbReference type="AlphaFoldDB" id="A0A6P4XZV0"/>
<reference evidence="3" key="1">
    <citation type="submission" date="2025-08" db="UniProtKB">
        <authorList>
            <consortium name="RefSeq"/>
        </authorList>
    </citation>
    <scope>IDENTIFICATION</scope>
    <source>
        <tissue evidence="3">Gonad</tissue>
    </source>
</reference>
<evidence type="ECO:0000259" key="1">
    <source>
        <dbReference type="PROSITE" id="PS50022"/>
    </source>
</evidence>
<keyword evidence="2" id="KW-1185">Reference proteome</keyword>
<dbReference type="Proteomes" id="UP000515135">
    <property type="component" value="Unplaced"/>
</dbReference>
<evidence type="ECO:0000313" key="2">
    <source>
        <dbReference type="Proteomes" id="UP000515135"/>
    </source>
</evidence>
<accession>A0A6P4XZV0</accession>
<dbReference type="InterPro" id="IPR008979">
    <property type="entry name" value="Galactose-bd-like_sf"/>
</dbReference>
<dbReference type="OrthoDB" id="6138663at2759"/>
<dbReference type="PANTHER" id="PTHR24543:SF291">
    <property type="entry name" value="SMOKE ALARM, ISOFORM D"/>
    <property type="match status" value="1"/>
</dbReference>
<feature type="domain" description="F5/8 type C" evidence="1">
    <location>
        <begin position="133"/>
        <end position="271"/>
    </location>
</feature>
<name>A0A6P4XZV0_BRABE</name>
<dbReference type="KEGG" id="bbel:109463546"/>
<protein>
    <submittedName>
        <fullName evidence="3">Adipocyte enhancer-binding protein 1-like</fullName>
    </submittedName>
</protein>
<dbReference type="GeneID" id="109463546"/>
<evidence type="ECO:0000313" key="3">
    <source>
        <dbReference type="RefSeq" id="XP_019615949.1"/>
    </source>
</evidence>
<organism evidence="2 3">
    <name type="scientific">Branchiostoma belcheri</name>
    <name type="common">Amphioxus</name>
    <dbReference type="NCBI Taxonomy" id="7741"/>
    <lineage>
        <taxon>Eukaryota</taxon>
        <taxon>Metazoa</taxon>
        <taxon>Chordata</taxon>
        <taxon>Cephalochordata</taxon>
        <taxon>Leptocardii</taxon>
        <taxon>Amphioxiformes</taxon>
        <taxon>Branchiostomatidae</taxon>
        <taxon>Branchiostoma</taxon>
    </lineage>
</organism>
<sequence length="271" mass="29483">MCICSILCADTRAQESEVTTAGEEAGNGRAPGVHCSCSCALPAPADRQTCDSVGRMQSDLDALLAWKGTATNLLHHLKNSLQRVSERLEGVSGTGSSTDTTELKVLAYNLTTGLSNKLSRQLEEATERIIWEVKGPYPLGVESGAIPDAQMTASSEYNGDQGPRRGRLYTVADGGGIGTWCVKTNDGNQWLQVDLGKLAEVWGVVTQGRFRDYKQWVTTYKLSFSTDGNTWRPYRDSSGRQKVLQVTATGTHHYATYWPSPSLHAMSASWS</sequence>
<dbReference type="PANTHER" id="PTHR24543">
    <property type="entry name" value="MULTICOPPER OXIDASE-RELATED"/>
    <property type="match status" value="1"/>
</dbReference>
<proteinExistence type="predicted"/>
<dbReference type="CDD" id="cd00057">
    <property type="entry name" value="FA58C"/>
    <property type="match status" value="1"/>
</dbReference>
<dbReference type="SUPFAM" id="SSF49785">
    <property type="entry name" value="Galactose-binding domain-like"/>
    <property type="match status" value="1"/>
</dbReference>